<dbReference type="InterPro" id="IPR035979">
    <property type="entry name" value="RBD_domain_sf"/>
</dbReference>
<comment type="caution">
    <text evidence="1">The sequence shown here is derived from an EMBL/GenBank/DDBJ whole genome shotgun (WGS) entry which is preliminary data.</text>
</comment>
<dbReference type="PANTHER" id="PTHR48037">
    <property type="entry name" value="ATPASE E1"/>
    <property type="match status" value="1"/>
</dbReference>
<dbReference type="EMBL" id="JAVIJP010000099">
    <property type="protein sequence ID" value="KAL3616118.1"/>
    <property type="molecule type" value="Genomic_DNA"/>
</dbReference>
<organism evidence="1 2">
    <name type="scientific">Castilleja foliolosa</name>
    <dbReference type="NCBI Taxonomy" id="1961234"/>
    <lineage>
        <taxon>Eukaryota</taxon>
        <taxon>Viridiplantae</taxon>
        <taxon>Streptophyta</taxon>
        <taxon>Embryophyta</taxon>
        <taxon>Tracheophyta</taxon>
        <taxon>Spermatophyta</taxon>
        <taxon>Magnoliopsida</taxon>
        <taxon>eudicotyledons</taxon>
        <taxon>Gunneridae</taxon>
        <taxon>Pentapetalae</taxon>
        <taxon>asterids</taxon>
        <taxon>lamiids</taxon>
        <taxon>Lamiales</taxon>
        <taxon>Orobanchaceae</taxon>
        <taxon>Pedicularideae</taxon>
        <taxon>Castillejinae</taxon>
        <taxon>Castilleja</taxon>
    </lineage>
</organism>
<proteinExistence type="predicted"/>
<sequence>MGGFSIATINHSQLCSAPAFPVNLRLTHLSPTTATLPKTTQTPPAATPPLTSSPPPVVISLLPLHATSILFGVIKDVKTPIDLYTQKHCSFGFVIFLDKKVVVASMENMDNAELYGCVLTVNYAPTEGIKGGEQGWSPNPSYLFGDAFEAQFLNLAGETQVVGIGDETQVVDIGDETQVVDIGYETQVFDELDCMKNMSNDFLNDFYTETVATDGKCEGANKIEAFFETQDRSVAVLPRSVLHQGEPPVWRPVNVEQLITITEQ</sequence>
<dbReference type="InterPro" id="IPR012677">
    <property type="entry name" value="Nucleotide-bd_a/b_plait_sf"/>
</dbReference>
<reference evidence="2" key="1">
    <citation type="journal article" date="2024" name="IScience">
        <title>Strigolactones Initiate the Formation of Haustorium-like Structures in Castilleja.</title>
        <authorList>
            <person name="Buerger M."/>
            <person name="Peterson D."/>
            <person name="Chory J."/>
        </authorList>
    </citation>
    <scope>NUCLEOTIDE SEQUENCE [LARGE SCALE GENOMIC DNA]</scope>
</reference>
<dbReference type="SUPFAM" id="SSF54928">
    <property type="entry name" value="RNA-binding domain, RBD"/>
    <property type="match status" value="1"/>
</dbReference>
<evidence type="ECO:0000313" key="2">
    <source>
        <dbReference type="Proteomes" id="UP001632038"/>
    </source>
</evidence>
<dbReference type="Gene3D" id="3.30.70.330">
    <property type="match status" value="1"/>
</dbReference>
<dbReference type="PANTHER" id="PTHR48037:SF1">
    <property type="entry name" value="RRM DOMAIN-CONTAINING PROTEIN"/>
    <property type="match status" value="1"/>
</dbReference>
<evidence type="ECO:0000313" key="1">
    <source>
        <dbReference type="EMBL" id="KAL3616118.1"/>
    </source>
</evidence>
<dbReference type="Proteomes" id="UP001632038">
    <property type="component" value="Unassembled WGS sequence"/>
</dbReference>
<gene>
    <name evidence="1" type="ORF">CASFOL_040412</name>
</gene>
<protein>
    <submittedName>
        <fullName evidence="1">Uncharacterized protein</fullName>
    </submittedName>
</protein>
<dbReference type="AlphaFoldDB" id="A0ABD3BFE1"/>
<name>A0ABD3BFE1_9LAMI</name>
<accession>A0ABD3BFE1</accession>
<keyword evidence="2" id="KW-1185">Reference proteome</keyword>